<evidence type="ECO:0000256" key="1">
    <source>
        <dbReference type="SAM" id="Phobius"/>
    </source>
</evidence>
<feature type="transmembrane region" description="Helical" evidence="1">
    <location>
        <begin position="184"/>
        <end position="201"/>
    </location>
</feature>
<evidence type="ECO:0000313" key="2">
    <source>
        <dbReference type="EMBL" id="OQW87925.1"/>
    </source>
</evidence>
<feature type="transmembrane region" description="Helical" evidence="1">
    <location>
        <begin position="86"/>
        <end position="105"/>
    </location>
</feature>
<dbReference type="AlphaFoldDB" id="A0A1W9KTW4"/>
<dbReference type="InterPro" id="IPR018750">
    <property type="entry name" value="DUF2306_membrane"/>
</dbReference>
<sequence length="221" mass="24187">MFRFFSRPAPLVLALAVFTCIPVLTALVQVFQIPFGTYPEDSARLAVAPFAWFVHVLAGVTFGIIGPVQFVRALRHRFGALHRVSGRIFVLSGVILGISGLSLLAQVTSQRTPLVDIARGLFGLALLIALALAMAAIRDRDFLRHRAWAIRAYAIGMGLGAVALVFFPIYIITGQPPNGVASDILFVASWVLTIVFAEVVLRYSSHSPPEFPHENRQPQRL</sequence>
<dbReference type="Proteomes" id="UP000192505">
    <property type="component" value="Unassembled WGS sequence"/>
</dbReference>
<accession>A0A1W9KTW4</accession>
<feature type="transmembrane region" description="Helical" evidence="1">
    <location>
        <begin position="149"/>
        <end position="172"/>
    </location>
</feature>
<reference evidence="2 3" key="1">
    <citation type="submission" date="2017-01" db="EMBL/GenBank/DDBJ databases">
        <title>Novel large sulfur bacteria in the metagenomes of groundwater-fed chemosynthetic microbial mats in the Lake Huron basin.</title>
        <authorList>
            <person name="Sharrar A.M."/>
            <person name="Flood B.E."/>
            <person name="Bailey J.V."/>
            <person name="Jones D.S."/>
            <person name="Biddanda B."/>
            <person name="Ruberg S.A."/>
            <person name="Marcus D.N."/>
            <person name="Dick G.J."/>
        </authorList>
    </citation>
    <scope>NUCLEOTIDE SEQUENCE [LARGE SCALE GENOMIC DNA]</scope>
    <source>
        <strain evidence="2">A7</strain>
    </source>
</reference>
<keyword evidence="1" id="KW-0472">Membrane</keyword>
<keyword evidence="1" id="KW-0812">Transmembrane</keyword>
<evidence type="ECO:0008006" key="4">
    <source>
        <dbReference type="Google" id="ProtNLM"/>
    </source>
</evidence>
<proteinExistence type="predicted"/>
<gene>
    <name evidence="2" type="ORF">BWK72_11600</name>
</gene>
<evidence type="ECO:0000313" key="3">
    <source>
        <dbReference type="Proteomes" id="UP000192505"/>
    </source>
</evidence>
<protein>
    <recommendedName>
        <fullName evidence="4">DUF2306 domain-containing protein</fullName>
    </recommendedName>
</protein>
<dbReference type="Pfam" id="PF10067">
    <property type="entry name" value="DUF2306"/>
    <property type="match status" value="1"/>
</dbReference>
<dbReference type="EMBL" id="MTEI01000006">
    <property type="protein sequence ID" value="OQW87925.1"/>
    <property type="molecule type" value="Genomic_DNA"/>
</dbReference>
<name>A0A1W9KTW4_9BURK</name>
<keyword evidence="1" id="KW-1133">Transmembrane helix</keyword>
<feature type="transmembrane region" description="Helical" evidence="1">
    <location>
        <begin position="50"/>
        <end position="74"/>
    </location>
</feature>
<comment type="caution">
    <text evidence="2">The sequence shown here is derived from an EMBL/GenBank/DDBJ whole genome shotgun (WGS) entry which is preliminary data.</text>
</comment>
<feature type="transmembrane region" description="Helical" evidence="1">
    <location>
        <begin position="117"/>
        <end position="137"/>
    </location>
</feature>
<organism evidence="2 3">
    <name type="scientific">Rhodoferax ferrireducens</name>
    <dbReference type="NCBI Taxonomy" id="192843"/>
    <lineage>
        <taxon>Bacteria</taxon>
        <taxon>Pseudomonadati</taxon>
        <taxon>Pseudomonadota</taxon>
        <taxon>Betaproteobacteria</taxon>
        <taxon>Burkholderiales</taxon>
        <taxon>Comamonadaceae</taxon>
        <taxon>Rhodoferax</taxon>
    </lineage>
</organism>